<dbReference type="PROSITE" id="PS50860">
    <property type="entry name" value="AA_TRNA_LIGASE_II_ALA"/>
    <property type="match status" value="1"/>
</dbReference>
<evidence type="ECO:0000256" key="8">
    <source>
        <dbReference type="ARBA" id="ARBA00022833"/>
    </source>
</evidence>
<dbReference type="GO" id="GO:0000049">
    <property type="term" value="F:tRNA binding"/>
    <property type="evidence" value="ECO:0007669"/>
    <property type="project" value="UniProtKB-KW"/>
</dbReference>
<comment type="subunit">
    <text evidence="15">Monomer.</text>
</comment>
<evidence type="ECO:0000256" key="12">
    <source>
        <dbReference type="ARBA" id="ARBA00023146"/>
    </source>
</evidence>
<dbReference type="EC" id="6.1.1.7" evidence="2"/>
<dbReference type="InterPro" id="IPR002318">
    <property type="entry name" value="Ala-tRNA-lgiase_IIc"/>
</dbReference>
<keyword evidence="18" id="KW-1185">Reference proteome</keyword>
<evidence type="ECO:0000256" key="14">
    <source>
        <dbReference type="ARBA" id="ARBA00048300"/>
    </source>
</evidence>
<keyword evidence="6 15" id="KW-0479">Metal-binding</keyword>
<dbReference type="SUPFAM" id="SSF55186">
    <property type="entry name" value="ThrRS/AlaRS common domain"/>
    <property type="match status" value="1"/>
</dbReference>
<dbReference type="GO" id="GO:0002161">
    <property type="term" value="F:aminoacyl-tRNA deacylase activity"/>
    <property type="evidence" value="ECO:0007669"/>
    <property type="project" value="TreeGrafter"/>
</dbReference>
<dbReference type="Proteomes" id="UP001153620">
    <property type="component" value="Chromosome 1"/>
</dbReference>
<evidence type="ECO:0000313" key="17">
    <source>
        <dbReference type="EMBL" id="CAG9797009.1"/>
    </source>
</evidence>
<dbReference type="Gene3D" id="3.30.980.10">
    <property type="entry name" value="Threonyl-trna Synthetase, Chain A, domain 2"/>
    <property type="match status" value="1"/>
</dbReference>
<dbReference type="GO" id="GO:0005524">
    <property type="term" value="F:ATP binding"/>
    <property type="evidence" value="ECO:0007669"/>
    <property type="project" value="UniProtKB-UniRule"/>
</dbReference>
<feature type="binding site" evidence="15">
    <location>
        <position position="762"/>
    </location>
    <ligand>
        <name>Zn(2+)</name>
        <dbReference type="ChEBI" id="CHEBI:29105"/>
    </ligand>
</feature>
<keyword evidence="8 15" id="KW-0862">Zinc</keyword>
<keyword evidence="9 15" id="KW-0067">ATP-binding</keyword>
<dbReference type="AlphaFoldDB" id="A0A9N9RH98"/>
<protein>
    <recommendedName>
        <fullName evidence="3">Alanine--tRNA ligase</fullName>
        <ecNumber evidence="2">6.1.1.7</ecNumber>
    </recommendedName>
    <alternativeName>
        <fullName evidence="13">Alanyl-tRNA synthetase</fullName>
    </alternativeName>
</protein>
<feature type="binding site" evidence="15">
    <location>
        <position position="654"/>
    </location>
    <ligand>
        <name>Zn(2+)</name>
        <dbReference type="ChEBI" id="CHEBI:29105"/>
    </ligand>
</feature>
<proteinExistence type="inferred from homology"/>
<comment type="domain">
    <text evidence="15">Consists of three domains; the N-terminal catalytic domain, the editing domain and the C-terminal C-Ala domain. The editing domain removes incorrectly charged amino acids, while the C-Ala domain, along with tRNA(Ala), serves as a bridge to cooperatively bring together the editing and aminoacylation centers thus stimulating deacylation of misacylated tRNAs.</text>
</comment>
<evidence type="ECO:0000256" key="11">
    <source>
        <dbReference type="ARBA" id="ARBA00022917"/>
    </source>
</evidence>
<dbReference type="InterPro" id="IPR045864">
    <property type="entry name" value="aa-tRNA-synth_II/BPL/LPL"/>
</dbReference>
<evidence type="ECO:0000313" key="18">
    <source>
        <dbReference type="Proteomes" id="UP001153620"/>
    </source>
</evidence>
<dbReference type="GO" id="GO:0005739">
    <property type="term" value="C:mitochondrion"/>
    <property type="evidence" value="ECO:0007669"/>
    <property type="project" value="TreeGrafter"/>
</dbReference>
<keyword evidence="7 15" id="KW-0547">Nucleotide-binding</keyword>
<dbReference type="PRINTS" id="PR00980">
    <property type="entry name" value="TRNASYNTHALA"/>
</dbReference>
<keyword evidence="11 15" id="KW-0648">Protein biosynthesis</keyword>
<organism evidence="17 18">
    <name type="scientific">Chironomus riparius</name>
    <dbReference type="NCBI Taxonomy" id="315576"/>
    <lineage>
        <taxon>Eukaryota</taxon>
        <taxon>Metazoa</taxon>
        <taxon>Ecdysozoa</taxon>
        <taxon>Arthropoda</taxon>
        <taxon>Hexapoda</taxon>
        <taxon>Insecta</taxon>
        <taxon>Pterygota</taxon>
        <taxon>Neoptera</taxon>
        <taxon>Endopterygota</taxon>
        <taxon>Diptera</taxon>
        <taxon>Nematocera</taxon>
        <taxon>Chironomoidea</taxon>
        <taxon>Chironomidae</taxon>
        <taxon>Chironominae</taxon>
        <taxon>Chironomus</taxon>
    </lineage>
</organism>
<dbReference type="InterPro" id="IPR050058">
    <property type="entry name" value="Ala-tRNA_ligase"/>
</dbReference>
<evidence type="ECO:0000256" key="15">
    <source>
        <dbReference type="HAMAP-Rule" id="MF_03133"/>
    </source>
</evidence>
<evidence type="ECO:0000256" key="3">
    <source>
        <dbReference type="ARBA" id="ARBA00017959"/>
    </source>
</evidence>
<gene>
    <name evidence="17" type="ORF">CHIRRI_LOCUS10</name>
</gene>
<dbReference type="InterPro" id="IPR012947">
    <property type="entry name" value="tRNA_SAD"/>
</dbReference>
<evidence type="ECO:0000259" key="16">
    <source>
        <dbReference type="PROSITE" id="PS50860"/>
    </source>
</evidence>
<evidence type="ECO:0000256" key="13">
    <source>
        <dbReference type="ARBA" id="ARBA00032577"/>
    </source>
</evidence>
<dbReference type="Gene3D" id="2.40.30.130">
    <property type="match status" value="1"/>
</dbReference>
<dbReference type="Gene3D" id="3.30.930.10">
    <property type="entry name" value="Bira Bifunctional Protein, Domain 2"/>
    <property type="match status" value="1"/>
</dbReference>
<dbReference type="GO" id="GO:0006419">
    <property type="term" value="P:alanyl-tRNA aminoacylation"/>
    <property type="evidence" value="ECO:0007669"/>
    <property type="project" value="InterPro"/>
</dbReference>
<keyword evidence="12 15" id="KW-0030">Aminoacyl-tRNA synthetase</keyword>
<dbReference type="Pfam" id="PF01411">
    <property type="entry name" value="tRNA-synt_2c"/>
    <property type="match status" value="2"/>
</dbReference>
<name>A0A9N9RH98_9DIPT</name>
<evidence type="ECO:0000256" key="10">
    <source>
        <dbReference type="ARBA" id="ARBA00022884"/>
    </source>
</evidence>
<accession>A0A9N9RH98</accession>
<evidence type="ECO:0000256" key="6">
    <source>
        <dbReference type="ARBA" id="ARBA00022723"/>
    </source>
</evidence>
<sequence length="1001" mass="115365">MFIVDFKIMNYINRNIVRNSKGLRILLSTHYSTNHNSSDVIRKQFLDFFIKDNQHEFVKSSSVIPFCDKTLSFTNAGMNQFKNIFLGYQLPVYKKVANTQKCIRVGGKHNDLSIVGSDSYHHTFFEMLGNWSFGEYFKKEACEMAWKLLTDVYKIRAERLYVTYFNGNDENNLSPDLECRDIWLNIGVKKDRIIGFDMKDNFWEMGKCGPCGPCTEIHIDHLPSYETKNRGHDVNIGKSDLTEIWNIVFIQNHRRNDGEIENLSEKFIDTGMGLERLVAFLQGKSSNYDTDLFLPIFKKIEKITHCSPYTGSFSGNDFKRDTSYRILADHSRMIAICLADGMFPEQNQKLRRILRKCINISVKHFGHQNLLVETIPTVANILGDTFPELHQKLFNTLDILKYEEEYFQSLKENLSLSKGMKEIINHNPKLNDLDLLDYPGFLNAYQDFNRYKKSNKKEISAEMALKLHSTYGLDIDLIEKLAEIEHMTVDIDGYEDQMEKMKNILFERVDGEKVIKLNESILSTKNDLKYEYVYDNSKHMFCTKSVNTKILAMFDSNGSEINSSSDANTSSIRIVTECSPFYYESGGQESDSGFLIKNEHKFRINLVTSQKEIIFHSINHNHNSNEILKIGDAVEMKIDDSKRTKCIQNHSATHIINAVIRQLKKLPIYQKSSLVTSNQLKIELAMIGPKLSETDVRNIEQAVHKVIKNENLEQRIEIVNSQQLQNQTDKNILMIPGEIYPDDNIRIVSFGNLSAELCCGSHVHNTSQIEDFTFSSVKSTGRTSYLFTGLTANTARNAIIKGDEIINELNKLKEFASLENFNDILSNVRRISTELISLEISYLKKLECQRLIEAIKDHIKNESRIVVSELLDIEMKLITRQHNDSKFIIHFLTCSELMKNVSLQKATRLVGNEKPVIIASYVDDEIKARCCVPQKMIHETFDAEKWLKCFAEYFKSKVEPPKGQNKMEVCFMKGRKVKAESFHSMLQEAIKSAEHFALENC</sequence>
<feature type="binding site" evidence="15">
    <location>
        <position position="650"/>
    </location>
    <ligand>
        <name>Zn(2+)</name>
        <dbReference type="ChEBI" id="CHEBI:29105"/>
    </ligand>
</feature>
<dbReference type="InterPro" id="IPR023033">
    <property type="entry name" value="Ala_tRNA_ligase_euk/bac"/>
</dbReference>
<dbReference type="InterPro" id="IPR018163">
    <property type="entry name" value="Thr/Ala-tRNA-synth_IIc_edit"/>
</dbReference>
<evidence type="ECO:0000256" key="2">
    <source>
        <dbReference type="ARBA" id="ARBA00013168"/>
    </source>
</evidence>
<dbReference type="InterPro" id="IPR018165">
    <property type="entry name" value="Ala-tRNA-synth_IIc_core"/>
</dbReference>
<dbReference type="SUPFAM" id="SSF50447">
    <property type="entry name" value="Translation proteins"/>
    <property type="match status" value="1"/>
</dbReference>
<dbReference type="SUPFAM" id="SSF101353">
    <property type="entry name" value="Putative anticodon-binding domain of alanyl-tRNA synthetase (AlaRS)"/>
    <property type="match status" value="1"/>
</dbReference>
<comment type="catalytic activity">
    <reaction evidence="14 15">
        <text>tRNA(Ala) + L-alanine + ATP = L-alanyl-tRNA(Ala) + AMP + diphosphate</text>
        <dbReference type="Rhea" id="RHEA:12540"/>
        <dbReference type="Rhea" id="RHEA-COMP:9657"/>
        <dbReference type="Rhea" id="RHEA-COMP:9923"/>
        <dbReference type="ChEBI" id="CHEBI:30616"/>
        <dbReference type="ChEBI" id="CHEBI:33019"/>
        <dbReference type="ChEBI" id="CHEBI:57972"/>
        <dbReference type="ChEBI" id="CHEBI:78442"/>
        <dbReference type="ChEBI" id="CHEBI:78497"/>
        <dbReference type="ChEBI" id="CHEBI:456215"/>
        <dbReference type="EC" id="6.1.1.7"/>
    </reaction>
</comment>
<comment type="cofactor">
    <cofactor evidence="15">
        <name>Zn(2+)</name>
        <dbReference type="ChEBI" id="CHEBI:29105"/>
    </cofactor>
    <text evidence="15">Binds 1 zinc ion per subunit.</text>
</comment>
<evidence type="ECO:0000256" key="4">
    <source>
        <dbReference type="ARBA" id="ARBA00022555"/>
    </source>
</evidence>
<evidence type="ECO:0000256" key="5">
    <source>
        <dbReference type="ARBA" id="ARBA00022598"/>
    </source>
</evidence>
<dbReference type="CDD" id="cd00673">
    <property type="entry name" value="AlaRS_core"/>
    <property type="match status" value="1"/>
</dbReference>
<comment type="similarity">
    <text evidence="1">Belongs to the class-II aminoacyl-tRNA synthetase family. Alax-L subfamily.</text>
</comment>
<dbReference type="PANTHER" id="PTHR11777">
    <property type="entry name" value="ALANYL-TRNA SYNTHETASE"/>
    <property type="match status" value="1"/>
</dbReference>
<evidence type="ECO:0000256" key="7">
    <source>
        <dbReference type="ARBA" id="ARBA00022741"/>
    </source>
</evidence>
<dbReference type="FunFam" id="3.30.930.10:FF:000011">
    <property type="entry name" value="Alanine--tRNA ligase, cytoplasmic"/>
    <property type="match status" value="1"/>
</dbReference>
<dbReference type="PANTHER" id="PTHR11777:SF39">
    <property type="entry name" value="ALANINE--TRNA LIGASE, MITOCHONDRIAL"/>
    <property type="match status" value="1"/>
</dbReference>
<comment type="function">
    <text evidence="15">Catalyzes the attachment of alanine to tRNA(Ala) in a two-step reaction: alanine is first activated by ATP to form Ala-AMP and then transferred to the acceptor end of tRNA(Ala). Also edits incorrectly charged tRNA(Ala) via its editing domain.</text>
</comment>
<dbReference type="SMART" id="SM00863">
    <property type="entry name" value="tRNA_SAD"/>
    <property type="match status" value="1"/>
</dbReference>
<dbReference type="EMBL" id="OU895877">
    <property type="protein sequence ID" value="CAG9797009.1"/>
    <property type="molecule type" value="Genomic_DNA"/>
</dbReference>
<feature type="domain" description="Alanyl-transfer RNA synthetases family profile" evidence="16">
    <location>
        <begin position="36"/>
        <end position="801"/>
    </location>
</feature>
<dbReference type="InterPro" id="IPR009000">
    <property type="entry name" value="Transl_B-barrel_sf"/>
</dbReference>
<evidence type="ECO:0000256" key="9">
    <source>
        <dbReference type="ARBA" id="ARBA00022840"/>
    </source>
</evidence>
<dbReference type="OrthoDB" id="2423964at2759"/>
<dbReference type="Pfam" id="PF07973">
    <property type="entry name" value="tRNA_SAD"/>
    <property type="match status" value="1"/>
</dbReference>
<feature type="binding site" evidence="15">
    <location>
        <position position="758"/>
    </location>
    <ligand>
        <name>Zn(2+)</name>
        <dbReference type="ChEBI" id="CHEBI:29105"/>
    </ligand>
</feature>
<reference evidence="17" key="1">
    <citation type="submission" date="2022-01" db="EMBL/GenBank/DDBJ databases">
        <authorList>
            <person name="King R."/>
        </authorList>
    </citation>
    <scope>NUCLEOTIDE SEQUENCE</scope>
</reference>
<dbReference type="HAMAP" id="MF_00036_B">
    <property type="entry name" value="Ala_tRNA_synth_B"/>
    <property type="match status" value="1"/>
</dbReference>
<keyword evidence="4 15" id="KW-0820">tRNA-binding</keyword>
<dbReference type="InterPro" id="IPR018164">
    <property type="entry name" value="Ala-tRNA-synth_IIc_N"/>
</dbReference>
<dbReference type="GO" id="GO:0008270">
    <property type="term" value="F:zinc ion binding"/>
    <property type="evidence" value="ECO:0007669"/>
    <property type="project" value="UniProtKB-UniRule"/>
</dbReference>
<dbReference type="GO" id="GO:0004813">
    <property type="term" value="F:alanine-tRNA ligase activity"/>
    <property type="evidence" value="ECO:0007669"/>
    <property type="project" value="UniProtKB-UniRule"/>
</dbReference>
<dbReference type="SUPFAM" id="SSF55681">
    <property type="entry name" value="Class II aaRS and biotin synthetases"/>
    <property type="match status" value="1"/>
</dbReference>
<dbReference type="InterPro" id="IPR018162">
    <property type="entry name" value="Ala-tRNA-ligase_IIc_anticod-bd"/>
</dbReference>
<reference evidence="17" key="2">
    <citation type="submission" date="2022-10" db="EMBL/GenBank/DDBJ databases">
        <authorList>
            <consortium name="ENA_rothamsted_submissions"/>
            <consortium name="culmorum"/>
            <person name="King R."/>
        </authorList>
    </citation>
    <scope>NUCLEOTIDE SEQUENCE</scope>
</reference>
<keyword evidence="5 15" id="KW-0436">Ligase</keyword>
<evidence type="ECO:0000256" key="1">
    <source>
        <dbReference type="ARBA" id="ARBA00008429"/>
    </source>
</evidence>
<keyword evidence="10 15" id="KW-0694">RNA-binding</keyword>